<dbReference type="EMBL" id="JAFNEN010004469">
    <property type="protein sequence ID" value="KAG8171073.1"/>
    <property type="molecule type" value="Genomic_DNA"/>
</dbReference>
<sequence>MSIDELNRKLDAYLEHDVLTLRCRVWEENGSVSEPPVDCFAKTEIKIAQLNYRWILEDLMGPDGILKHKFKRSTGILNFSSGFPTIRIHVSTGETFDDDSIYLGSKEYNGSSTPLFSVCNIHLLDSYGSIVHSICGEAEFQNSNETWKFPFLAKHKLLSNTELYLPGGKLTLQCELSFSGDLVVNCVEFGKTDKEIFNSEKPNEDSVSDGQELWKENMRQFYSDGEFSDLLVRTPNREFPVHRAILCAQSEVFRGMLSHDMKEKNSGVIEINDFEDDTVSKLLLYLYTNSLSLDDIDYVLAKDLYFAADKYRITPLQKICSNHLIESIDSSNACDILLLAEQLRDLELKATARNLIASSPYEIMNSVTRNSRKEHLLY</sequence>
<dbReference type="PROSITE" id="PS50144">
    <property type="entry name" value="MATH"/>
    <property type="match status" value="1"/>
</dbReference>
<dbReference type="Pfam" id="PF00651">
    <property type="entry name" value="BTB"/>
    <property type="match status" value="1"/>
</dbReference>
<protein>
    <submittedName>
        <fullName evidence="3">Uncharacterized protein</fullName>
    </submittedName>
</protein>
<evidence type="ECO:0000313" key="3">
    <source>
        <dbReference type="EMBL" id="KAG8171073.1"/>
    </source>
</evidence>
<dbReference type="PANTHER" id="PTHR24413">
    <property type="entry name" value="SPECKLE-TYPE POZ PROTEIN"/>
    <property type="match status" value="1"/>
</dbReference>
<proteinExistence type="predicted"/>
<dbReference type="SUPFAM" id="SSF54695">
    <property type="entry name" value="POZ domain"/>
    <property type="match status" value="1"/>
</dbReference>
<dbReference type="Proteomes" id="UP000827092">
    <property type="component" value="Unassembled WGS sequence"/>
</dbReference>
<dbReference type="CDD" id="cd18186">
    <property type="entry name" value="BTB_POZ_ZBTB_KLHL-like"/>
    <property type="match status" value="1"/>
</dbReference>
<name>A0AAV6THC0_9ARAC</name>
<dbReference type="InterPro" id="IPR011333">
    <property type="entry name" value="SKP1/BTB/POZ_sf"/>
</dbReference>
<keyword evidence="4" id="KW-1185">Reference proteome</keyword>
<dbReference type="SMART" id="SM00225">
    <property type="entry name" value="BTB"/>
    <property type="match status" value="1"/>
</dbReference>
<organism evidence="3 4">
    <name type="scientific">Oedothorax gibbosus</name>
    <dbReference type="NCBI Taxonomy" id="931172"/>
    <lineage>
        <taxon>Eukaryota</taxon>
        <taxon>Metazoa</taxon>
        <taxon>Ecdysozoa</taxon>
        <taxon>Arthropoda</taxon>
        <taxon>Chelicerata</taxon>
        <taxon>Arachnida</taxon>
        <taxon>Araneae</taxon>
        <taxon>Araneomorphae</taxon>
        <taxon>Entelegynae</taxon>
        <taxon>Araneoidea</taxon>
        <taxon>Linyphiidae</taxon>
        <taxon>Erigoninae</taxon>
        <taxon>Oedothorax</taxon>
    </lineage>
</organism>
<evidence type="ECO:0000259" key="2">
    <source>
        <dbReference type="PROSITE" id="PS50144"/>
    </source>
</evidence>
<feature type="domain" description="BTB" evidence="1">
    <location>
        <begin position="228"/>
        <end position="295"/>
    </location>
</feature>
<comment type="caution">
    <text evidence="3">The sequence shown here is derived from an EMBL/GenBank/DDBJ whole genome shotgun (WGS) entry which is preliminary data.</text>
</comment>
<evidence type="ECO:0000259" key="1">
    <source>
        <dbReference type="PROSITE" id="PS50097"/>
    </source>
</evidence>
<dbReference type="PROSITE" id="PS50097">
    <property type="entry name" value="BTB"/>
    <property type="match status" value="1"/>
</dbReference>
<dbReference type="InterPro" id="IPR002083">
    <property type="entry name" value="MATH/TRAF_dom"/>
</dbReference>
<dbReference type="InterPro" id="IPR000210">
    <property type="entry name" value="BTB/POZ_dom"/>
</dbReference>
<reference evidence="3 4" key="1">
    <citation type="journal article" date="2022" name="Nat. Ecol. Evol.">
        <title>A masculinizing supergene underlies an exaggerated male reproductive morph in a spider.</title>
        <authorList>
            <person name="Hendrickx F."/>
            <person name="De Corte Z."/>
            <person name="Sonet G."/>
            <person name="Van Belleghem S.M."/>
            <person name="Kostlbacher S."/>
            <person name="Vangestel C."/>
        </authorList>
    </citation>
    <scope>NUCLEOTIDE SEQUENCE [LARGE SCALE GENOMIC DNA]</scope>
    <source>
        <strain evidence="3">W744_W776</strain>
    </source>
</reference>
<feature type="domain" description="MATH" evidence="2">
    <location>
        <begin position="1"/>
        <end position="25"/>
    </location>
</feature>
<dbReference type="Gene3D" id="3.30.710.10">
    <property type="entry name" value="Potassium Channel Kv1.1, Chain A"/>
    <property type="match status" value="1"/>
</dbReference>
<gene>
    <name evidence="3" type="ORF">JTE90_004468</name>
</gene>
<dbReference type="GO" id="GO:0030163">
    <property type="term" value="P:protein catabolic process"/>
    <property type="evidence" value="ECO:0007669"/>
    <property type="project" value="UniProtKB-ARBA"/>
</dbReference>
<dbReference type="AlphaFoldDB" id="A0AAV6THC0"/>
<evidence type="ECO:0000313" key="4">
    <source>
        <dbReference type="Proteomes" id="UP000827092"/>
    </source>
</evidence>
<accession>A0AAV6THC0</accession>